<dbReference type="InterPro" id="IPR009495">
    <property type="entry name" value="NrsF"/>
</dbReference>
<feature type="transmembrane region" description="Helical" evidence="1">
    <location>
        <begin position="59"/>
        <end position="81"/>
    </location>
</feature>
<dbReference type="EMBL" id="JAAIJQ010000005">
    <property type="protein sequence ID" value="NEV60838.1"/>
    <property type="molecule type" value="Genomic_DNA"/>
</dbReference>
<feature type="transmembrane region" description="Helical" evidence="1">
    <location>
        <begin position="26"/>
        <end position="47"/>
    </location>
</feature>
<keyword evidence="1" id="KW-1133">Transmembrane helix</keyword>
<keyword evidence="3" id="KW-1185">Reference proteome</keyword>
<feature type="transmembrane region" description="Helical" evidence="1">
    <location>
        <begin position="159"/>
        <end position="178"/>
    </location>
</feature>
<keyword evidence="1" id="KW-0472">Membrane</keyword>
<evidence type="ECO:0000313" key="2">
    <source>
        <dbReference type="EMBL" id="NEV60838.1"/>
    </source>
</evidence>
<keyword evidence="1" id="KW-0812">Transmembrane</keyword>
<feature type="transmembrane region" description="Helical" evidence="1">
    <location>
        <begin position="190"/>
        <end position="211"/>
    </location>
</feature>
<name>A0A6M0JTM6_9GAMM</name>
<proteinExistence type="predicted"/>
<comment type="caution">
    <text evidence="2">The sequence shown here is derived from an EMBL/GenBank/DDBJ whole genome shotgun (WGS) entry which is preliminary data.</text>
</comment>
<sequence length="213" mass="22010">MKTDDLVILLANDVEPVERHAVGRRYVIAIGLGAAAAAALLVGLLGVRPDLAEAARLPMFWVKLAFVASLAGASLAVTLRLGRPGVRLHWAPTALALPVLAMWGLGGVELAEASSVERAALVFGTSWKSCPGLIATLSIPVFIAALWAMRGLAPTHLPLAGAASGLLAGAVGALVYCLHCSELGAPFLGIWYLIGMLIPAGVGGLLGTRLLRW</sequence>
<feature type="transmembrane region" description="Helical" evidence="1">
    <location>
        <begin position="126"/>
        <end position="147"/>
    </location>
</feature>
<evidence type="ECO:0000256" key="1">
    <source>
        <dbReference type="SAM" id="Phobius"/>
    </source>
</evidence>
<protein>
    <submittedName>
        <fullName evidence="2">DUF1109 domain-containing protein</fullName>
    </submittedName>
</protein>
<organism evidence="2 3">
    <name type="scientific">Thiorhodococcus minor</name>
    <dbReference type="NCBI Taxonomy" id="57489"/>
    <lineage>
        <taxon>Bacteria</taxon>
        <taxon>Pseudomonadati</taxon>
        <taxon>Pseudomonadota</taxon>
        <taxon>Gammaproteobacteria</taxon>
        <taxon>Chromatiales</taxon>
        <taxon>Chromatiaceae</taxon>
        <taxon>Thiorhodococcus</taxon>
    </lineage>
</organism>
<accession>A0A6M0JTM6</accession>
<reference evidence="2 3" key="1">
    <citation type="submission" date="2020-02" db="EMBL/GenBank/DDBJ databases">
        <title>Genome sequences of Thiorhodococcus mannitoliphagus and Thiorhodococcus minor, purple sulfur photosynthetic bacteria in the gammaproteobacterial family, Chromatiaceae.</title>
        <authorList>
            <person name="Aviles F.A."/>
            <person name="Meyer T.E."/>
            <person name="Kyndt J.A."/>
        </authorList>
    </citation>
    <scope>NUCLEOTIDE SEQUENCE [LARGE SCALE GENOMIC DNA]</scope>
    <source>
        <strain evidence="2 3">DSM 11518</strain>
    </source>
</reference>
<dbReference type="AlphaFoldDB" id="A0A6M0JTM6"/>
<feature type="transmembrane region" description="Helical" evidence="1">
    <location>
        <begin position="88"/>
        <end position="106"/>
    </location>
</feature>
<evidence type="ECO:0000313" key="3">
    <source>
        <dbReference type="Proteomes" id="UP000483379"/>
    </source>
</evidence>
<dbReference type="Proteomes" id="UP000483379">
    <property type="component" value="Unassembled WGS sequence"/>
</dbReference>
<dbReference type="Pfam" id="PF06532">
    <property type="entry name" value="NrsF"/>
    <property type="match status" value="1"/>
</dbReference>
<dbReference type="RefSeq" id="WP_164450882.1">
    <property type="nucleotide sequence ID" value="NZ_JAAIJQ010000005.1"/>
</dbReference>
<gene>
    <name evidence="2" type="ORF">G3446_02825</name>
</gene>